<evidence type="ECO:0000256" key="3">
    <source>
        <dbReference type="ARBA" id="ARBA00022448"/>
    </source>
</evidence>
<dbReference type="InterPro" id="IPR036259">
    <property type="entry name" value="MFS_trans_sf"/>
</dbReference>
<comment type="subcellular location">
    <subcellularLocation>
        <location evidence="1">Membrane</location>
        <topology evidence="1">Multi-pass membrane protein</topology>
    </subcellularLocation>
</comment>
<feature type="transmembrane region" description="Helical" evidence="10">
    <location>
        <begin position="361"/>
        <end position="381"/>
    </location>
</feature>
<dbReference type="GO" id="GO:0022857">
    <property type="term" value="F:transmembrane transporter activity"/>
    <property type="evidence" value="ECO:0007669"/>
    <property type="project" value="InterPro"/>
</dbReference>
<evidence type="ECO:0000256" key="2">
    <source>
        <dbReference type="ARBA" id="ARBA00009598"/>
    </source>
</evidence>
<evidence type="ECO:0000256" key="6">
    <source>
        <dbReference type="ARBA" id="ARBA00022989"/>
    </source>
</evidence>
<keyword evidence="5 10" id="KW-0812">Transmembrane</keyword>
<dbReference type="InParanoid" id="A0A1V9WXZ8"/>
<evidence type="ECO:0000256" key="4">
    <source>
        <dbReference type="ARBA" id="ARBA00022597"/>
    </source>
</evidence>
<reference evidence="12 13" key="1">
    <citation type="journal article" date="2017" name="Gigascience">
        <title>Draft genome of the honey bee ectoparasitic mite, Tropilaelaps mercedesae, is shaped by the parasitic life history.</title>
        <authorList>
            <person name="Dong X."/>
            <person name="Armstrong S.D."/>
            <person name="Xia D."/>
            <person name="Makepeace B.L."/>
            <person name="Darby A.C."/>
            <person name="Kadowaki T."/>
        </authorList>
    </citation>
    <scope>NUCLEOTIDE SEQUENCE [LARGE SCALE GENOMIC DNA]</scope>
    <source>
        <strain evidence="12">Wuxi-XJTLU</strain>
    </source>
</reference>
<dbReference type="Gene3D" id="1.20.1250.20">
    <property type="entry name" value="MFS general substrate transporter like domains"/>
    <property type="match status" value="2"/>
</dbReference>
<sequence>MFPQPLGLRALRIVMPKQNPKTRLRRYRSFIFAATFLSYLCFHMTRRPIAVVKTVLNYNGSCYKASPLNNVTVTTQNAHTWCDWKPFGTHSEYLGYLDSVYLFSYAICMFAAGFVAERMHLRYFLSLGMVLSGLTTYVFGLGHTLDIHSIWFYVCVQLAAGGVQSAGWPAVVTVMSNWYGKTKKGLIFGIWNAHTSVGNIVGAVIASAFVETDWGYSFYVPGLICCAVGIFIFFFVPATPEDVGLHELVSCVGTDTLPSTSNNDSAEFLRTVPGNENRVNKRTSYDISDANEHTRLTSTEDEHTGSCRQKKAISFTKALTIPGVIEFSLALFFAKLVSYTFLFWLPLYVSSSTPFRAEQSAMLSTVFDVGGIGGGILAGYLSDRTGASATTSVSFLGLSIPALLIYQRYGAKNLNTNIALLVITGFLDLD</sequence>
<keyword evidence="4" id="KW-0762">Sugar transport</keyword>
<dbReference type="FunCoup" id="A0A1V9WXZ8">
    <property type="interactions" value="195"/>
</dbReference>
<keyword evidence="3" id="KW-0813">Transport</keyword>
<gene>
    <name evidence="12" type="ORF">BIW11_02398</name>
</gene>
<dbReference type="OrthoDB" id="3639251at2759"/>
<evidence type="ECO:0000256" key="10">
    <source>
        <dbReference type="SAM" id="Phobius"/>
    </source>
</evidence>
<dbReference type="GO" id="GO:0016020">
    <property type="term" value="C:membrane"/>
    <property type="evidence" value="ECO:0007669"/>
    <property type="project" value="UniProtKB-SubCell"/>
</dbReference>
<comment type="similarity">
    <text evidence="2">Belongs to the major facilitator superfamily. Organophosphate:Pi antiporter (OPA) (TC 2.A.1.4) family.</text>
</comment>
<comment type="caution">
    <text evidence="12">The sequence shown here is derived from an EMBL/GenBank/DDBJ whole genome shotgun (WGS) entry which is preliminary data.</text>
</comment>
<feature type="transmembrane region" description="Helical" evidence="10">
    <location>
        <begin position="318"/>
        <end position="341"/>
    </location>
</feature>
<feature type="transmembrane region" description="Helical" evidence="10">
    <location>
        <begin position="150"/>
        <end position="174"/>
    </location>
</feature>
<feature type="transmembrane region" description="Helical" evidence="10">
    <location>
        <begin position="388"/>
        <end position="406"/>
    </location>
</feature>
<dbReference type="SUPFAM" id="SSF103473">
    <property type="entry name" value="MFS general substrate transporter"/>
    <property type="match status" value="1"/>
</dbReference>
<dbReference type="PIRSF" id="PIRSF002808">
    <property type="entry name" value="Hexose_phosphate_transp"/>
    <property type="match status" value="1"/>
</dbReference>
<dbReference type="EMBL" id="MNPL01033625">
    <property type="protein sequence ID" value="OQR66130.1"/>
    <property type="molecule type" value="Genomic_DNA"/>
</dbReference>
<feature type="transmembrane region" description="Helical" evidence="10">
    <location>
        <begin position="93"/>
        <end position="116"/>
    </location>
</feature>
<dbReference type="Pfam" id="PF07690">
    <property type="entry name" value="MFS_1"/>
    <property type="match status" value="1"/>
</dbReference>
<feature type="transmembrane region" description="Helical" evidence="10">
    <location>
        <begin position="27"/>
        <end position="45"/>
    </location>
</feature>
<evidence type="ECO:0000256" key="7">
    <source>
        <dbReference type="ARBA" id="ARBA00023136"/>
    </source>
</evidence>
<dbReference type="Proteomes" id="UP000192247">
    <property type="component" value="Unassembled WGS sequence"/>
</dbReference>
<evidence type="ECO:0000256" key="9">
    <source>
        <dbReference type="ARBA" id="ARBA00042039"/>
    </source>
</evidence>
<dbReference type="PANTHER" id="PTHR43184:SF12">
    <property type="entry name" value="SUGAR PHOSPHATE EXCHANGER 3"/>
    <property type="match status" value="1"/>
</dbReference>
<keyword evidence="13" id="KW-1185">Reference proteome</keyword>
<dbReference type="InterPro" id="IPR011701">
    <property type="entry name" value="MFS"/>
</dbReference>
<dbReference type="STRING" id="418985.A0A1V9WXZ8"/>
<evidence type="ECO:0000313" key="13">
    <source>
        <dbReference type="Proteomes" id="UP000192247"/>
    </source>
</evidence>
<evidence type="ECO:0000313" key="12">
    <source>
        <dbReference type="EMBL" id="OQR66130.1"/>
    </source>
</evidence>
<dbReference type="InterPro" id="IPR000849">
    <property type="entry name" value="Sugar_P_transporter"/>
</dbReference>
<feature type="transmembrane region" description="Helical" evidence="10">
    <location>
        <begin position="123"/>
        <end position="144"/>
    </location>
</feature>
<organism evidence="12 13">
    <name type="scientific">Tropilaelaps mercedesae</name>
    <dbReference type="NCBI Taxonomy" id="418985"/>
    <lineage>
        <taxon>Eukaryota</taxon>
        <taxon>Metazoa</taxon>
        <taxon>Ecdysozoa</taxon>
        <taxon>Arthropoda</taxon>
        <taxon>Chelicerata</taxon>
        <taxon>Arachnida</taxon>
        <taxon>Acari</taxon>
        <taxon>Parasitiformes</taxon>
        <taxon>Mesostigmata</taxon>
        <taxon>Gamasina</taxon>
        <taxon>Dermanyssoidea</taxon>
        <taxon>Laelapidae</taxon>
        <taxon>Tropilaelaps</taxon>
    </lineage>
</organism>
<dbReference type="PROSITE" id="PS50850">
    <property type="entry name" value="MFS"/>
    <property type="match status" value="1"/>
</dbReference>
<dbReference type="AlphaFoldDB" id="A0A1V9WXZ8"/>
<keyword evidence="7 10" id="KW-0472">Membrane</keyword>
<feature type="domain" description="Major facilitator superfamily (MFS) profile" evidence="11">
    <location>
        <begin position="31"/>
        <end position="430"/>
    </location>
</feature>
<keyword evidence="6 10" id="KW-1133">Transmembrane helix</keyword>
<dbReference type="InterPro" id="IPR020846">
    <property type="entry name" value="MFS_dom"/>
</dbReference>
<dbReference type="PANTHER" id="PTHR43184">
    <property type="entry name" value="MAJOR FACILITATOR SUPERFAMILY TRANSPORTER 16, ISOFORM B"/>
    <property type="match status" value="1"/>
</dbReference>
<proteinExistence type="inferred from homology"/>
<protein>
    <recommendedName>
        <fullName evidence="8">Sugar phosphate exchanger 3</fullName>
    </recommendedName>
    <alternativeName>
        <fullName evidence="9">Solute carrier family 37 member 3</fullName>
    </alternativeName>
</protein>
<evidence type="ECO:0000256" key="1">
    <source>
        <dbReference type="ARBA" id="ARBA00004141"/>
    </source>
</evidence>
<evidence type="ECO:0000256" key="5">
    <source>
        <dbReference type="ARBA" id="ARBA00022692"/>
    </source>
</evidence>
<name>A0A1V9WXZ8_9ACAR</name>
<accession>A0A1V9WXZ8</accession>
<evidence type="ECO:0000256" key="8">
    <source>
        <dbReference type="ARBA" id="ARBA00041091"/>
    </source>
</evidence>
<feature type="transmembrane region" description="Helical" evidence="10">
    <location>
        <begin position="216"/>
        <end position="236"/>
    </location>
</feature>
<evidence type="ECO:0000259" key="11">
    <source>
        <dbReference type="PROSITE" id="PS50850"/>
    </source>
</evidence>
<feature type="transmembrane region" description="Helical" evidence="10">
    <location>
        <begin position="186"/>
        <end position="210"/>
    </location>
</feature>